<dbReference type="Proteomes" id="UP001205080">
    <property type="component" value="Unassembled WGS sequence"/>
</dbReference>
<proteinExistence type="predicted"/>
<feature type="compositionally biased region" description="Polar residues" evidence="1">
    <location>
        <begin position="148"/>
        <end position="161"/>
    </location>
</feature>
<accession>A0ABD4TTV9</accession>
<organism evidence="4 5">
    <name type="scientific">Corynebacterium pseudogenitalium</name>
    <dbReference type="NCBI Taxonomy" id="38303"/>
    <lineage>
        <taxon>Bacteria</taxon>
        <taxon>Bacillati</taxon>
        <taxon>Actinomycetota</taxon>
        <taxon>Actinomycetes</taxon>
        <taxon>Mycobacteriales</taxon>
        <taxon>Corynebacteriaceae</taxon>
        <taxon>Corynebacterium</taxon>
    </lineage>
</organism>
<evidence type="ECO:0000256" key="2">
    <source>
        <dbReference type="SAM" id="Phobius"/>
    </source>
</evidence>
<feature type="chain" id="PRO_5044834800" description="Secreted protein" evidence="3">
    <location>
        <begin position="24"/>
        <end position="209"/>
    </location>
</feature>
<protein>
    <recommendedName>
        <fullName evidence="6">Secreted protein</fullName>
    </recommendedName>
</protein>
<feature type="transmembrane region" description="Helical" evidence="2">
    <location>
        <begin position="181"/>
        <end position="204"/>
    </location>
</feature>
<evidence type="ECO:0000313" key="5">
    <source>
        <dbReference type="Proteomes" id="UP001205080"/>
    </source>
</evidence>
<feature type="region of interest" description="Disordered" evidence="1">
    <location>
        <begin position="133"/>
        <end position="165"/>
    </location>
</feature>
<reference evidence="4 5" key="1">
    <citation type="submission" date="2021-04" db="EMBL/GenBank/DDBJ databases">
        <title>Corynebacterium genitalium sp. nov. and Corynebacterium genitalium sp. nov., two new species of the genus Corynebacterium.</title>
        <authorList>
            <person name="Jaen-Luchoro D."/>
            <person name="Pinyeiro-Iglesias B."/>
            <person name="Al-Shaer S."/>
            <person name="Karlsson R."/>
            <person name="Gonzales-Siles L."/>
            <person name="Cardew S."/>
            <person name="Jensie-Markopolous S."/>
            <person name="Ohlen M."/>
            <person name="Inganas E."/>
            <person name="Moore E.R.B."/>
        </authorList>
    </citation>
    <scope>NUCLEOTIDE SEQUENCE [LARGE SCALE GENOMIC DNA]</scope>
    <source>
        <strain evidence="4 5">CCUG 55013</strain>
    </source>
</reference>
<evidence type="ECO:0008006" key="6">
    <source>
        <dbReference type="Google" id="ProtNLM"/>
    </source>
</evidence>
<gene>
    <name evidence="4" type="ORF">KBX22_10110</name>
</gene>
<comment type="caution">
    <text evidence="4">The sequence shown here is derived from an EMBL/GenBank/DDBJ whole genome shotgun (WGS) entry which is preliminary data.</text>
</comment>
<evidence type="ECO:0000256" key="3">
    <source>
        <dbReference type="SAM" id="SignalP"/>
    </source>
</evidence>
<dbReference type="AlphaFoldDB" id="A0ABD4TTV9"/>
<sequence>MKRIIASATAVALLATTATPAHAANVEYRNGTCTFTLFDDELPSLNASTIAPKTALSEEGLREAFALVTPQEASEKLALLDQEVAALTKQRSELLDATTNGTADEQQLKQLNSQLKFLRAFEPALKACSQREDYKGRVVRSPRPKQTGPKQTGSIGNSEGSSIKDVSPAEMRDWLSVAGPLAGIFLAVALGAAALVTVVFPTLAPKLPF</sequence>
<evidence type="ECO:0000313" key="4">
    <source>
        <dbReference type="EMBL" id="MCQ4615075.1"/>
    </source>
</evidence>
<feature type="signal peptide" evidence="3">
    <location>
        <begin position="1"/>
        <end position="23"/>
    </location>
</feature>
<keyword evidence="3" id="KW-0732">Signal</keyword>
<dbReference type="RefSeq" id="WP_256001380.1">
    <property type="nucleotide sequence ID" value="NZ_JAGPYW010000016.1"/>
</dbReference>
<keyword evidence="2" id="KW-1133">Transmembrane helix</keyword>
<dbReference type="EMBL" id="JAGPYW010000016">
    <property type="protein sequence ID" value="MCQ4615075.1"/>
    <property type="molecule type" value="Genomic_DNA"/>
</dbReference>
<name>A0ABD4TTV9_9CORY</name>
<keyword evidence="2" id="KW-0812">Transmembrane</keyword>
<keyword evidence="2" id="KW-0472">Membrane</keyword>
<evidence type="ECO:0000256" key="1">
    <source>
        <dbReference type="SAM" id="MobiDB-lite"/>
    </source>
</evidence>